<accession>X0TIZ9</accession>
<sequence length="43" mass="5051">MAKKMSERKLLDMQLHEIIQVSKDSVISVQKVIGGWIYWYKLG</sequence>
<comment type="caution">
    <text evidence="1">The sequence shown here is derived from an EMBL/GenBank/DDBJ whole genome shotgun (WGS) entry which is preliminary data.</text>
</comment>
<dbReference type="EMBL" id="BARS01019672">
    <property type="protein sequence ID" value="GAF93493.1"/>
    <property type="molecule type" value="Genomic_DNA"/>
</dbReference>
<gene>
    <name evidence="1" type="ORF">S01H1_31840</name>
</gene>
<protein>
    <submittedName>
        <fullName evidence="1">Uncharacterized protein</fullName>
    </submittedName>
</protein>
<dbReference type="AlphaFoldDB" id="X0TIZ9"/>
<organism evidence="1">
    <name type="scientific">marine sediment metagenome</name>
    <dbReference type="NCBI Taxonomy" id="412755"/>
    <lineage>
        <taxon>unclassified sequences</taxon>
        <taxon>metagenomes</taxon>
        <taxon>ecological metagenomes</taxon>
    </lineage>
</organism>
<name>X0TIZ9_9ZZZZ</name>
<evidence type="ECO:0000313" key="1">
    <source>
        <dbReference type="EMBL" id="GAF93493.1"/>
    </source>
</evidence>
<feature type="non-terminal residue" evidence="1">
    <location>
        <position position="43"/>
    </location>
</feature>
<reference evidence="1" key="1">
    <citation type="journal article" date="2014" name="Front. Microbiol.">
        <title>High frequency of phylogenetically diverse reductive dehalogenase-homologous genes in deep subseafloor sedimentary metagenomes.</title>
        <authorList>
            <person name="Kawai M."/>
            <person name="Futagami T."/>
            <person name="Toyoda A."/>
            <person name="Takaki Y."/>
            <person name="Nishi S."/>
            <person name="Hori S."/>
            <person name="Arai W."/>
            <person name="Tsubouchi T."/>
            <person name="Morono Y."/>
            <person name="Uchiyama I."/>
            <person name="Ito T."/>
            <person name="Fujiyama A."/>
            <person name="Inagaki F."/>
            <person name="Takami H."/>
        </authorList>
    </citation>
    <scope>NUCLEOTIDE SEQUENCE</scope>
    <source>
        <strain evidence="1">Expedition CK06-06</strain>
    </source>
</reference>
<proteinExistence type="predicted"/>